<proteinExistence type="inferred from homology"/>
<dbReference type="InterPro" id="IPR001563">
    <property type="entry name" value="Peptidase_S10"/>
</dbReference>
<keyword evidence="6" id="KW-0325">Glycoprotein</keyword>
<keyword evidence="8" id="KW-0812">Transmembrane</keyword>
<comment type="similarity">
    <text evidence="1 7">Belongs to the peptidase S10 family.</text>
</comment>
<dbReference type="GO" id="GO:0006508">
    <property type="term" value="P:proteolysis"/>
    <property type="evidence" value="ECO:0007669"/>
    <property type="project" value="UniProtKB-KW"/>
</dbReference>
<dbReference type="InterPro" id="IPR033124">
    <property type="entry name" value="Ser_caboxypep_his_AS"/>
</dbReference>
<evidence type="ECO:0000256" key="4">
    <source>
        <dbReference type="ARBA" id="ARBA00022729"/>
    </source>
</evidence>
<sequence length="492" mass="55683">MMDAPVVVKGEGMKSPAAMIGTLLRRCAAVLMLAAAVFMWLWGWEFMVGGLVSTVDPGEIVNVSPLLPEYPGKAREACKVSPDLMPGTESYACFVTVEENAKNHMFWWYVAPRKKTEKKPKVLVWLQGGPGASSLFGMFSENGPYVINKDLTLRERPVSWSDEFGMLYIDNPVGTGFSYTETGQFCNDTKGQVADQLFEMLSQFYQIFPELASGADLYITGESYGGHYVTAFGHKIYREIKHNGCKFPFRGISLGNAWVDPLNQVQGYPDLMYNLGLVSGTEKAKIQEYCDASVNAILKEDYLDAFLVWDEMLNGDLYGYPNYFYNITGMKDYFNYLRTFSPEEINWFSEYVVQNHVRSAIHVGDRSFGHRSRDVEMALRRDFMKSFKPELDDLLTEGYKVLIYNGALDIIINSVLTERYVEKLVWPGAATYLKTGQTIWHKRGSKEVAGFVKQVGSFTRAVVRNAGHMVPYNQPDVALDLIHRFVHDIPFN</sequence>
<evidence type="ECO:0000256" key="3">
    <source>
        <dbReference type="ARBA" id="ARBA00022670"/>
    </source>
</evidence>
<dbReference type="InterPro" id="IPR018202">
    <property type="entry name" value="Ser_caboxypep_ser_AS"/>
</dbReference>
<dbReference type="PRINTS" id="PR00724">
    <property type="entry name" value="CRBOXYPTASEC"/>
</dbReference>
<protein>
    <recommendedName>
        <fullName evidence="7">Carboxypeptidase</fullName>
        <ecNumber evidence="7">3.4.16.-</ecNumber>
    </recommendedName>
</protein>
<dbReference type="InterPro" id="IPR029058">
    <property type="entry name" value="AB_hydrolase_fold"/>
</dbReference>
<reference evidence="9" key="1">
    <citation type="submission" date="2021-01" db="EMBL/GenBank/DDBJ databases">
        <authorList>
            <person name="Corre E."/>
            <person name="Pelletier E."/>
            <person name="Niang G."/>
            <person name="Scheremetjew M."/>
            <person name="Finn R."/>
            <person name="Kale V."/>
            <person name="Holt S."/>
            <person name="Cochrane G."/>
            <person name="Meng A."/>
            <person name="Brown T."/>
            <person name="Cohen L."/>
        </authorList>
    </citation>
    <scope>NUCLEOTIDE SEQUENCE</scope>
    <source>
        <strain evidence="9">NY070348D</strain>
    </source>
</reference>
<dbReference type="GO" id="GO:0004185">
    <property type="term" value="F:serine-type carboxypeptidase activity"/>
    <property type="evidence" value="ECO:0007669"/>
    <property type="project" value="UniProtKB-UniRule"/>
</dbReference>
<keyword evidence="5 7" id="KW-0378">Hydrolase</keyword>
<accession>A0A7S2W281</accession>
<dbReference type="EMBL" id="HBHK01000156">
    <property type="protein sequence ID" value="CAD9661744.1"/>
    <property type="molecule type" value="Transcribed_RNA"/>
</dbReference>
<name>A0A7S2W281_9STRA</name>
<evidence type="ECO:0000256" key="1">
    <source>
        <dbReference type="ARBA" id="ARBA00009431"/>
    </source>
</evidence>
<dbReference type="PANTHER" id="PTHR11802">
    <property type="entry name" value="SERINE PROTEASE FAMILY S10 SERINE CARBOXYPEPTIDASE"/>
    <property type="match status" value="1"/>
</dbReference>
<evidence type="ECO:0000256" key="7">
    <source>
        <dbReference type="RuleBase" id="RU361156"/>
    </source>
</evidence>
<keyword evidence="4" id="KW-0732">Signal</keyword>
<keyword evidence="3 7" id="KW-0645">Protease</keyword>
<dbReference type="Pfam" id="PF00450">
    <property type="entry name" value="Peptidase_S10"/>
    <property type="match status" value="1"/>
</dbReference>
<evidence type="ECO:0000256" key="6">
    <source>
        <dbReference type="ARBA" id="ARBA00023180"/>
    </source>
</evidence>
<dbReference type="EC" id="3.4.16.-" evidence="7"/>
<dbReference type="PROSITE" id="PS00131">
    <property type="entry name" value="CARBOXYPEPT_SER_SER"/>
    <property type="match status" value="1"/>
</dbReference>
<dbReference type="SUPFAM" id="SSF53474">
    <property type="entry name" value="alpha/beta-Hydrolases"/>
    <property type="match status" value="1"/>
</dbReference>
<gene>
    <name evidence="9" type="ORF">QSP1433_LOCUS85</name>
</gene>
<evidence type="ECO:0000256" key="2">
    <source>
        <dbReference type="ARBA" id="ARBA00022645"/>
    </source>
</evidence>
<dbReference type="PANTHER" id="PTHR11802:SF472">
    <property type="entry name" value="SERINE CARBOXYPEPTIDASE CPVL-RELATED"/>
    <property type="match status" value="1"/>
</dbReference>
<evidence type="ECO:0000256" key="8">
    <source>
        <dbReference type="SAM" id="Phobius"/>
    </source>
</evidence>
<keyword evidence="8" id="KW-0472">Membrane</keyword>
<dbReference type="PROSITE" id="PS00560">
    <property type="entry name" value="CARBOXYPEPT_SER_HIS"/>
    <property type="match status" value="1"/>
</dbReference>
<feature type="transmembrane region" description="Helical" evidence="8">
    <location>
        <begin position="23"/>
        <end position="44"/>
    </location>
</feature>
<evidence type="ECO:0000256" key="5">
    <source>
        <dbReference type="ARBA" id="ARBA00022801"/>
    </source>
</evidence>
<dbReference type="AlphaFoldDB" id="A0A7S2W281"/>
<dbReference type="Gene3D" id="3.40.50.1820">
    <property type="entry name" value="alpha/beta hydrolase"/>
    <property type="match status" value="1"/>
</dbReference>
<evidence type="ECO:0000313" key="9">
    <source>
        <dbReference type="EMBL" id="CAD9661744.1"/>
    </source>
</evidence>
<organism evidence="9">
    <name type="scientific">Mucochytrium quahogii</name>
    <dbReference type="NCBI Taxonomy" id="96639"/>
    <lineage>
        <taxon>Eukaryota</taxon>
        <taxon>Sar</taxon>
        <taxon>Stramenopiles</taxon>
        <taxon>Bigyra</taxon>
        <taxon>Labyrinthulomycetes</taxon>
        <taxon>Thraustochytrida</taxon>
        <taxon>Thraustochytriidae</taxon>
        <taxon>Mucochytrium</taxon>
    </lineage>
</organism>
<keyword evidence="2 7" id="KW-0121">Carboxypeptidase</keyword>
<keyword evidence="8" id="KW-1133">Transmembrane helix</keyword>